<evidence type="ECO:0000313" key="2">
    <source>
        <dbReference type="EMBL" id="KAK3789262.1"/>
    </source>
</evidence>
<protein>
    <submittedName>
        <fullName evidence="2">Uncharacterized protein</fullName>
    </submittedName>
</protein>
<gene>
    <name evidence="2" type="ORF">RRG08_001652</name>
</gene>
<dbReference type="Proteomes" id="UP001283361">
    <property type="component" value="Unassembled WGS sequence"/>
</dbReference>
<name>A0AAE1AK81_9GAST</name>
<organism evidence="2 3">
    <name type="scientific">Elysia crispata</name>
    <name type="common">lettuce slug</name>
    <dbReference type="NCBI Taxonomy" id="231223"/>
    <lineage>
        <taxon>Eukaryota</taxon>
        <taxon>Metazoa</taxon>
        <taxon>Spiralia</taxon>
        <taxon>Lophotrochozoa</taxon>
        <taxon>Mollusca</taxon>
        <taxon>Gastropoda</taxon>
        <taxon>Heterobranchia</taxon>
        <taxon>Euthyneura</taxon>
        <taxon>Panpulmonata</taxon>
        <taxon>Sacoglossa</taxon>
        <taxon>Placobranchoidea</taxon>
        <taxon>Plakobranchidae</taxon>
        <taxon>Elysia</taxon>
    </lineage>
</organism>
<proteinExistence type="predicted"/>
<keyword evidence="3" id="KW-1185">Reference proteome</keyword>
<evidence type="ECO:0000256" key="1">
    <source>
        <dbReference type="SAM" id="MobiDB-lite"/>
    </source>
</evidence>
<dbReference type="EMBL" id="JAWDGP010001678">
    <property type="protein sequence ID" value="KAK3789262.1"/>
    <property type="molecule type" value="Genomic_DNA"/>
</dbReference>
<accession>A0AAE1AK81</accession>
<sequence length="108" mass="11664">MFCSRPLVSWRGLSPSPGRAVYHGVVERAIKRDIMPVSPIRRTNQRPSAQRPLPVQHKGSSPLSPVQEGLIADIMGHLLQLQSRVVGLSLRGLGGTGSVVGGQHHTFV</sequence>
<feature type="region of interest" description="Disordered" evidence="1">
    <location>
        <begin position="36"/>
        <end position="62"/>
    </location>
</feature>
<evidence type="ECO:0000313" key="3">
    <source>
        <dbReference type="Proteomes" id="UP001283361"/>
    </source>
</evidence>
<comment type="caution">
    <text evidence="2">The sequence shown here is derived from an EMBL/GenBank/DDBJ whole genome shotgun (WGS) entry which is preliminary data.</text>
</comment>
<dbReference type="AlphaFoldDB" id="A0AAE1AK81"/>
<reference evidence="2" key="1">
    <citation type="journal article" date="2023" name="G3 (Bethesda)">
        <title>A reference genome for the long-term kleptoplast-retaining sea slug Elysia crispata morphotype clarki.</title>
        <authorList>
            <person name="Eastman K.E."/>
            <person name="Pendleton A.L."/>
            <person name="Shaikh M.A."/>
            <person name="Suttiyut T."/>
            <person name="Ogas R."/>
            <person name="Tomko P."/>
            <person name="Gavelis G."/>
            <person name="Widhalm J.R."/>
            <person name="Wisecaver J.H."/>
        </authorList>
    </citation>
    <scope>NUCLEOTIDE SEQUENCE</scope>
    <source>
        <strain evidence="2">ECLA1</strain>
    </source>
</reference>